<keyword evidence="6" id="KW-0637">Prenyltransferase</keyword>
<dbReference type="KEGG" id="aplc:110985866"/>
<dbReference type="CTD" id="5229"/>
<dbReference type="GO" id="GO:0005953">
    <property type="term" value="C:CAAX-protein geranylgeranyltransferase complex"/>
    <property type="evidence" value="ECO:0007669"/>
    <property type="project" value="InterPro"/>
</dbReference>
<evidence type="ECO:0000256" key="2">
    <source>
        <dbReference type="ARBA" id="ARBA00001947"/>
    </source>
</evidence>
<evidence type="ECO:0000256" key="9">
    <source>
        <dbReference type="ARBA" id="ARBA00022737"/>
    </source>
</evidence>
<dbReference type="InterPro" id="IPR041960">
    <property type="entry name" value="GGTase_I_beta"/>
</dbReference>
<evidence type="ECO:0000256" key="14">
    <source>
        <dbReference type="ARBA" id="ARBA00065714"/>
    </source>
</evidence>
<dbReference type="CDD" id="cd02895">
    <property type="entry name" value="GGTase-I"/>
    <property type="match status" value="1"/>
</dbReference>
<evidence type="ECO:0000256" key="6">
    <source>
        <dbReference type="ARBA" id="ARBA00022602"/>
    </source>
</evidence>
<feature type="domain" description="Prenyltransferase alpha-alpha toroid" evidence="16">
    <location>
        <begin position="20"/>
        <end position="351"/>
    </location>
</feature>
<dbReference type="AlphaFoldDB" id="A0A8B7ZDS2"/>
<dbReference type="EC" id="2.5.1.59" evidence="4"/>
<protein>
    <recommendedName>
        <fullName evidence="5">Geranylgeranyl transferase type-1 subunit beta</fullName>
        <ecNumber evidence="4">2.5.1.59</ecNumber>
    </recommendedName>
    <alternativeName>
        <fullName evidence="12">Geranylgeranyl transferase type I subunit beta</fullName>
    </alternativeName>
    <alternativeName>
        <fullName evidence="15">Type I protein geranyl-geranyltransferase subunit beta</fullName>
    </alternativeName>
</protein>
<evidence type="ECO:0000256" key="4">
    <source>
        <dbReference type="ARBA" id="ARBA00012700"/>
    </source>
</evidence>
<dbReference type="InterPro" id="IPR045089">
    <property type="entry name" value="PGGT1B-like"/>
</dbReference>
<name>A0A8B7ZDS2_ACAPL</name>
<reference evidence="18" key="1">
    <citation type="submission" date="2025-08" db="UniProtKB">
        <authorList>
            <consortium name="RefSeq"/>
        </authorList>
    </citation>
    <scope>IDENTIFICATION</scope>
</reference>
<evidence type="ECO:0000259" key="16">
    <source>
        <dbReference type="Pfam" id="PF00432"/>
    </source>
</evidence>
<evidence type="ECO:0000256" key="15">
    <source>
        <dbReference type="ARBA" id="ARBA00078363"/>
    </source>
</evidence>
<dbReference type="Proteomes" id="UP000694845">
    <property type="component" value="Unplaced"/>
</dbReference>
<evidence type="ECO:0000256" key="7">
    <source>
        <dbReference type="ARBA" id="ARBA00022679"/>
    </source>
</evidence>
<keyword evidence="8" id="KW-0479">Metal-binding</keyword>
<keyword evidence="7" id="KW-0808">Transferase</keyword>
<comment type="similarity">
    <text evidence="3">Belongs to the protein prenyltransferase subunit beta family.</text>
</comment>
<evidence type="ECO:0000256" key="5">
    <source>
        <dbReference type="ARBA" id="ARBA00020603"/>
    </source>
</evidence>
<comment type="cofactor">
    <cofactor evidence="2">
        <name>Zn(2+)</name>
        <dbReference type="ChEBI" id="CHEBI:29105"/>
    </cofactor>
</comment>
<accession>A0A8B7ZDS2</accession>
<sequence length="372" mass="41498">MAAPTDSQQTEQTRQKDILFLRAKHIKFFSRCLQILPQSYTSLDTSRLTVCFFALSGLDVLDALDTIEKDRQDIIDWIYSLQVLPDPNNYEETSKQCGFRGSSTIGTAYNPSRDTPSHSHPYDWGHIAMTYTGLACLLILGDDLSRVNKPAIVAGLKALQLQDGSFAATLNGSENDMRFVYCACCISAMLQDWSGIDVEKAVDFIYKSLSYDYGLGQGPDQEGHGGTTFCAIASLVLMGRLESTFSKRQREKIKAWCIKRQHSGFQGRPNKPVDTCYSFWVGATLKLMNGYDFVDFACNRAYILSTQDEMVGGFAKWADYHPDALHAYFGICGLSLMGEPSLLPINPSLNISQRAADHLQRVHDNWKAEVAT</sequence>
<gene>
    <name evidence="18" type="primary">LOC110985866</name>
</gene>
<comment type="catalytic activity">
    <reaction evidence="13">
        <text>geranylgeranyl diphosphate + L-cysteinyl-[protein] = S-geranylgeranyl-L-cysteinyl-[protein] + diphosphate</text>
        <dbReference type="Rhea" id="RHEA:21240"/>
        <dbReference type="Rhea" id="RHEA-COMP:10131"/>
        <dbReference type="Rhea" id="RHEA-COMP:11537"/>
        <dbReference type="ChEBI" id="CHEBI:29950"/>
        <dbReference type="ChEBI" id="CHEBI:33019"/>
        <dbReference type="ChEBI" id="CHEBI:57533"/>
        <dbReference type="ChEBI" id="CHEBI:86021"/>
        <dbReference type="EC" id="2.5.1.59"/>
    </reaction>
</comment>
<dbReference type="OrthoDB" id="24893at2759"/>
<organism evidence="17 18">
    <name type="scientific">Acanthaster planci</name>
    <name type="common">Crown-of-thorns starfish</name>
    <dbReference type="NCBI Taxonomy" id="133434"/>
    <lineage>
        <taxon>Eukaryota</taxon>
        <taxon>Metazoa</taxon>
        <taxon>Echinodermata</taxon>
        <taxon>Eleutherozoa</taxon>
        <taxon>Asterozoa</taxon>
        <taxon>Asteroidea</taxon>
        <taxon>Valvatacea</taxon>
        <taxon>Valvatida</taxon>
        <taxon>Acanthasteridae</taxon>
        <taxon>Acanthaster</taxon>
    </lineage>
</organism>
<dbReference type="RefSeq" id="XP_022102985.1">
    <property type="nucleotide sequence ID" value="XM_022247293.1"/>
</dbReference>
<dbReference type="InterPro" id="IPR001330">
    <property type="entry name" value="Prenyltrans"/>
</dbReference>
<keyword evidence="17" id="KW-1185">Reference proteome</keyword>
<keyword evidence="9" id="KW-0677">Repeat</keyword>
<evidence type="ECO:0000256" key="11">
    <source>
        <dbReference type="ARBA" id="ARBA00022842"/>
    </source>
</evidence>
<evidence type="ECO:0000256" key="10">
    <source>
        <dbReference type="ARBA" id="ARBA00022833"/>
    </source>
</evidence>
<dbReference type="PANTHER" id="PTHR11774:SF4">
    <property type="entry name" value="GERANYLGERANYL TRANSFERASE TYPE-1 SUBUNIT BETA"/>
    <property type="match status" value="1"/>
</dbReference>
<evidence type="ECO:0000256" key="13">
    <source>
        <dbReference type="ARBA" id="ARBA00050428"/>
    </source>
</evidence>
<dbReference type="Gene3D" id="1.50.10.20">
    <property type="match status" value="1"/>
</dbReference>
<dbReference type="OMA" id="RWCLMRQ"/>
<evidence type="ECO:0000256" key="3">
    <source>
        <dbReference type="ARBA" id="ARBA00010497"/>
    </source>
</evidence>
<dbReference type="SUPFAM" id="SSF48239">
    <property type="entry name" value="Terpenoid cyclases/Protein prenyltransferases"/>
    <property type="match status" value="1"/>
</dbReference>
<keyword evidence="11" id="KW-0460">Magnesium</keyword>
<comment type="cofactor">
    <cofactor evidence="1">
        <name>Mg(2+)</name>
        <dbReference type="ChEBI" id="CHEBI:18420"/>
    </cofactor>
</comment>
<dbReference type="GO" id="GO:0004662">
    <property type="term" value="F:CAAX-protein geranylgeranyltransferase activity"/>
    <property type="evidence" value="ECO:0007669"/>
    <property type="project" value="UniProtKB-EC"/>
</dbReference>
<evidence type="ECO:0000256" key="12">
    <source>
        <dbReference type="ARBA" id="ARBA00031713"/>
    </source>
</evidence>
<dbReference type="FunFam" id="1.50.10.20:FF:000005">
    <property type="entry name" value="Geranylgeranyl transferase type-1 subunit beta"/>
    <property type="match status" value="1"/>
</dbReference>
<evidence type="ECO:0000256" key="8">
    <source>
        <dbReference type="ARBA" id="ARBA00022723"/>
    </source>
</evidence>
<dbReference type="Pfam" id="PF00432">
    <property type="entry name" value="Prenyltrans"/>
    <property type="match status" value="1"/>
</dbReference>
<evidence type="ECO:0000313" key="17">
    <source>
        <dbReference type="Proteomes" id="UP000694845"/>
    </source>
</evidence>
<keyword evidence="10" id="KW-0862">Zinc</keyword>
<dbReference type="PANTHER" id="PTHR11774">
    <property type="entry name" value="GERANYLGERANYL TRANSFERASE TYPE BETA SUBUNIT"/>
    <property type="match status" value="1"/>
</dbReference>
<dbReference type="InterPro" id="IPR008930">
    <property type="entry name" value="Terpenoid_cyclase/PrenylTrfase"/>
</dbReference>
<dbReference type="GeneID" id="110985866"/>
<dbReference type="GO" id="GO:0046872">
    <property type="term" value="F:metal ion binding"/>
    <property type="evidence" value="ECO:0007669"/>
    <property type="project" value="UniProtKB-KW"/>
</dbReference>
<evidence type="ECO:0000256" key="1">
    <source>
        <dbReference type="ARBA" id="ARBA00001946"/>
    </source>
</evidence>
<evidence type="ECO:0000313" key="18">
    <source>
        <dbReference type="RefSeq" id="XP_022102985.1"/>
    </source>
</evidence>
<comment type="subunit">
    <text evidence="14">Heterodimer of FNTA and PGGT1B. PGGT1B mediates interaction with substrate peptides.</text>
</comment>
<proteinExistence type="inferred from homology"/>